<organism evidence="7 8">
    <name type="scientific">Veronia pacifica</name>
    <dbReference type="NCBI Taxonomy" id="1080227"/>
    <lineage>
        <taxon>Bacteria</taxon>
        <taxon>Pseudomonadati</taxon>
        <taxon>Pseudomonadota</taxon>
        <taxon>Gammaproteobacteria</taxon>
        <taxon>Vibrionales</taxon>
        <taxon>Vibrionaceae</taxon>
        <taxon>Veronia</taxon>
    </lineage>
</organism>
<proteinExistence type="inferred from homology"/>
<dbReference type="GO" id="GO:0005737">
    <property type="term" value="C:cytoplasm"/>
    <property type="evidence" value="ECO:0007669"/>
    <property type="project" value="UniProtKB-SubCell"/>
</dbReference>
<protein>
    <recommendedName>
        <fullName evidence="5">[Ribosomal protein bS18]-alanine N-acetyltransferase</fullName>
        <ecNumber evidence="5">2.3.1.266</ecNumber>
    </recommendedName>
</protein>
<dbReference type="STRING" id="1080227.A8L45_09500"/>
<dbReference type="EMBL" id="LYBM01000014">
    <property type="protein sequence ID" value="ODA33609.1"/>
    <property type="molecule type" value="Genomic_DNA"/>
</dbReference>
<evidence type="ECO:0000256" key="1">
    <source>
        <dbReference type="ARBA" id="ARBA00005395"/>
    </source>
</evidence>
<dbReference type="Gene3D" id="3.40.630.30">
    <property type="match status" value="1"/>
</dbReference>
<reference evidence="7 8" key="1">
    <citation type="submission" date="2016-05" db="EMBL/GenBank/DDBJ databases">
        <title>Genomic Taxonomy of the Vibrionaceae.</title>
        <authorList>
            <person name="Gomez-Gil B."/>
            <person name="Enciso-Ibarra J."/>
        </authorList>
    </citation>
    <scope>NUCLEOTIDE SEQUENCE [LARGE SCALE GENOMIC DNA]</scope>
    <source>
        <strain evidence="7 8">CAIM 1920</strain>
    </source>
</reference>
<dbReference type="OrthoDB" id="9796919at2"/>
<evidence type="ECO:0000313" key="7">
    <source>
        <dbReference type="EMBL" id="ODA33609.1"/>
    </source>
</evidence>
<keyword evidence="8" id="KW-1185">Reference proteome</keyword>
<comment type="function">
    <text evidence="5">Acetylates the N-terminal alanine of ribosomal protein bS18.</text>
</comment>
<dbReference type="PROSITE" id="PS51186">
    <property type="entry name" value="GNAT"/>
    <property type="match status" value="1"/>
</dbReference>
<dbReference type="InterPro" id="IPR006464">
    <property type="entry name" value="AcTrfase_RimI/Ard1"/>
</dbReference>
<evidence type="ECO:0000256" key="3">
    <source>
        <dbReference type="ARBA" id="ARBA00022679"/>
    </source>
</evidence>
<gene>
    <name evidence="7" type="ORF">A8L45_09500</name>
</gene>
<dbReference type="CDD" id="cd04301">
    <property type="entry name" value="NAT_SF"/>
    <property type="match status" value="1"/>
</dbReference>
<comment type="caution">
    <text evidence="7">The sequence shown here is derived from an EMBL/GenBank/DDBJ whole genome shotgun (WGS) entry which is preliminary data.</text>
</comment>
<dbReference type="GO" id="GO:0008999">
    <property type="term" value="F:protein-N-terminal-alanine acetyltransferase activity"/>
    <property type="evidence" value="ECO:0007669"/>
    <property type="project" value="UniProtKB-EC"/>
</dbReference>
<evidence type="ECO:0000313" key="8">
    <source>
        <dbReference type="Proteomes" id="UP000094936"/>
    </source>
</evidence>
<dbReference type="AlphaFoldDB" id="A0A1C3EK53"/>
<name>A0A1C3EK53_9GAMM</name>
<dbReference type="RefSeq" id="WP_068901612.1">
    <property type="nucleotide sequence ID" value="NZ_JBHUIF010000031.1"/>
</dbReference>
<dbReference type="InterPro" id="IPR050680">
    <property type="entry name" value="YpeA/RimI_acetyltransf"/>
</dbReference>
<dbReference type="Pfam" id="PF00583">
    <property type="entry name" value="Acetyltransf_1"/>
    <property type="match status" value="1"/>
</dbReference>
<dbReference type="SUPFAM" id="SSF55729">
    <property type="entry name" value="Acyl-CoA N-acyltransferases (Nat)"/>
    <property type="match status" value="1"/>
</dbReference>
<keyword evidence="3 7" id="KW-0808">Transferase</keyword>
<evidence type="ECO:0000256" key="4">
    <source>
        <dbReference type="ARBA" id="ARBA00023315"/>
    </source>
</evidence>
<accession>A0A1C3EK53</accession>
<dbReference type="NCBIfam" id="TIGR01575">
    <property type="entry name" value="rimI"/>
    <property type="match status" value="1"/>
</dbReference>
<comment type="catalytic activity">
    <reaction evidence="5">
        <text>N-terminal L-alanyl-[ribosomal protein bS18] + acetyl-CoA = N-terminal N(alpha)-acetyl-L-alanyl-[ribosomal protein bS18] + CoA + H(+)</text>
        <dbReference type="Rhea" id="RHEA:43756"/>
        <dbReference type="Rhea" id="RHEA-COMP:10676"/>
        <dbReference type="Rhea" id="RHEA-COMP:10677"/>
        <dbReference type="ChEBI" id="CHEBI:15378"/>
        <dbReference type="ChEBI" id="CHEBI:57287"/>
        <dbReference type="ChEBI" id="CHEBI:57288"/>
        <dbReference type="ChEBI" id="CHEBI:64718"/>
        <dbReference type="ChEBI" id="CHEBI:83683"/>
        <dbReference type="EC" id="2.3.1.266"/>
    </reaction>
</comment>
<dbReference type="InterPro" id="IPR000182">
    <property type="entry name" value="GNAT_dom"/>
</dbReference>
<evidence type="ECO:0000259" key="6">
    <source>
        <dbReference type="PROSITE" id="PS51186"/>
    </source>
</evidence>
<keyword evidence="2 5" id="KW-0963">Cytoplasm</keyword>
<dbReference type="PANTHER" id="PTHR43420">
    <property type="entry name" value="ACETYLTRANSFERASE"/>
    <property type="match status" value="1"/>
</dbReference>
<feature type="domain" description="N-acetyltransferase" evidence="6">
    <location>
        <begin position="3"/>
        <end position="148"/>
    </location>
</feature>
<evidence type="ECO:0000256" key="2">
    <source>
        <dbReference type="ARBA" id="ARBA00022490"/>
    </source>
</evidence>
<comment type="similarity">
    <text evidence="1 5">Belongs to the acetyltransferase family. RimI subfamily.</text>
</comment>
<dbReference type="PANTHER" id="PTHR43420:SF51">
    <property type="entry name" value="PEPTIDYL-LYSINE N-ACETYLTRANSFERASE YIAC"/>
    <property type="match status" value="1"/>
</dbReference>
<comment type="subcellular location">
    <subcellularLocation>
        <location evidence="5">Cytoplasm</location>
    </subcellularLocation>
</comment>
<dbReference type="InterPro" id="IPR016181">
    <property type="entry name" value="Acyl_CoA_acyltransferase"/>
</dbReference>
<dbReference type="Proteomes" id="UP000094936">
    <property type="component" value="Unassembled WGS sequence"/>
</dbReference>
<dbReference type="EC" id="2.3.1.266" evidence="5"/>
<keyword evidence="4" id="KW-0012">Acyltransferase</keyword>
<evidence type="ECO:0000256" key="5">
    <source>
        <dbReference type="RuleBase" id="RU363094"/>
    </source>
</evidence>
<sequence>MKTEFHVLEPKWHRQVIAIEGLAHSHPWSESLLTQKPNKFACNLGLFVDDQLAGYFFSQCIAGEASLLNIAVDPKWQGRGLGKKLLDEFFNRMSDMAAQEAWLEVRESNLAAIALYEKAGFNETDRRIDYYPSKKGKEDALVMCYWFDM</sequence>